<dbReference type="Proteomes" id="UP000041254">
    <property type="component" value="Unassembled WGS sequence"/>
</dbReference>
<keyword evidence="2" id="KW-1185">Reference proteome</keyword>
<dbReference type="VEuPathDB" id="CryptoDB:Vbra_2033"/>
<dbReference type="EMBL" id="CDMY01000217">
    <property type="protein sequence ID" value="CEL94367.1"/>
    <property type="molecule type" value="Genomic_DNA"/>
</dbReference>
<organism evidence="1 2">
    <name type="scientific">Vitrella brassicaformis (strain CCMP3155)</name>
    <dbReference type="NCBI Taxonomy" id="1169540"/>
    <lineage>
        <taxon>Eukaryota</taxon>
        <taxon>Sar</taxon>
        <taxon>Alveolata</taxon>
        <taxon>Colpodellida</taxon>
        <taxon>Vitrellaceae</taxon>
        <taxon>Vitrella</taxon>
    </lineage>
</organism>
<dbReference type="AlphaFoldDB" id="A0A0G4EFW1"/>
<protein>
    <submittedName>
        <fullName evidence="1">Uncharacterized protein</fullName>
    </submittedName>
</protein>
<name>A0A0G4EFW1_VITBC</name>
<proteinExistence type="predicted"/>
<dbReference type="PhylomeDB" id="A0A0G4EFW1"/>
<accession>A0A0G4EFW1</accession>
<dbReference type="InParanoid" id="A0A0G4EFW1"/>
<evidence type="ECO:0000313" key="1">
    <source>
        <dbReference type="EMBL" id="CEL94367.1"/>
    </source>
</evidence>
<reference evidence="1 2" key="1">
    <citation type="submission" date="2014-11" db="EMBL/GenBank/DDBJ databases">
        <authorList>
            <person name="Zhu J."/>
            <person name="Qi W."/>
            <person name="Song R."/>
        </authorList>
    </citation>
    <scope>NUCLEOTIDE SEQUENCE [LARGE SCALE GENOMIC DNA]</scope>
</reference>
<sequence length="194" mass="21131">MTALLTNPLSVLQKRPSASIGVETSVSVAREKGDEKAAAAKLLKEVLAEVKAAEKKKDRPDEPAEVDLADGIQFWPDAFDDDKKRDGDEVLYPYTSMIVSNGTSVKDFEKPVNRSKYSPLGGLSCVLACPIKASDPSKGITIKDFVKTLEHCSDPDPLGGSLLAPDIHDGEPGFLINMERVATGRYRIIWDESR</sequence>
<gene>
    <name evidence="1" type="ORF">Vbra_2033</name>
</gene>
<evidence type="ECO:0000313" key="2">
    <source>
        <dbReference type="Proteomes" id="UP000041254"/>
    </source>
</evidence>